<dbReference type="Proteomes" id="UP000183104">
    <property type="component" value="Unassembled WGS sequence"/>
</dbReference>
<accession>A0A1G5GGZ1</accession>
<evidence type="ECO:0000313" key="3">
    <source>
        <dbReference type="Proteomes" id="UP000183104"/>
    </source>
</evidence>
<gene>
    <name evidence="2" type="ORF">SAMN05661077_2347</name>
</gene>
<evidence type="ECO:0000259" key="1">
    <source>
        <dbReference type="Pfam" id="PF02464"/>
    </source>
</evidence>
<name>A0A1G5GGZ1_9GAMM</name>
<dbReference type="GO" id="GO:0016787">
    <property type="term" value="F:hydrolase activity"/>
    <property type="evidence" value="ECO:0007669"/>
    <property type="project" value="UniProtKB-KW"/>
</dbReference>
<dbReference type="NCBIfam" id="TIGR00199">
    <property type="entry name" value="PncC_domain"/>
    <property type="match status" value="1"/>
</dbReference>
<dbReference type="Pfam" id="PF02464">
    <property type="entry name" value="CinA"/>
    <property type="match status" value="1"/>
</dbReference>
<dbReference type="STRING" id="381306.AN478_05165"/>
<protein>
    <submittedName>
        <fullName evidence="2">Amidohydrolase, PncC family</fullName>
    </submittedName>
</protein>
<keyword evidence="2" id="KW-0378">Hydrolase</keyword>
<organism evidence="2 3">
    <name type="scientific">Thiohalorhabdus denitrificans</name>
    <dbReference type="NCBI Taxonomy" id="381306"/>
    <lineage>
        <taxon>Bacteria</taxon>
        <taxon>Pseudomonadati</taxon>
        <taxon>Pseudomonadota</taxon>
        <taxon>Gammaproteobacteria</taxon>
        <taxon>Thiohalorhabdales</taxon>
        <taxon>Thiohalorhabdaceae</taxon>
        <taxon>Thiohalorhabdus</taxon>
    </lineage>
</organism>
<dbReference type="AlphaFoldDB" id="A0A1G5GGZ1"/>
<feature type="domain" description="CinA C-terminal" evidence="1">
    <location>
        <begin position="158"/>
        <end position="307"/>
    </location>
</feature>
<sequence>MSGQAVIHVPGQVAEPWLAARLARLRTLVGLSGFAPVPEAARPDLWVTLAPGAGPEAGQPVVLDGLAVADWSREEGILAVRIRQPELAEEALVAALAAAGLDPRRPGRFAAVAPDEEGLRARLPAGATLSPGLPGEWWVDDAAGARDPWLDPGLRSPERHLGQRLTAAGRTIATAESCTGGGIAERLTAVPGSSAYVERGWVTYTNAAKEALLGVPGGVLERHGAVSEPVARAMVQGALERSPADLALAVTGIAGPGGGTGEKPVGTVWIGAGGRDAAPEARRFVLPGTRGEVRWRTVNAAIALALELVE</sequence>
<dbReference type="InterPro" id="IPR008136">
    <property type="entry name" value="CinA_C"/>
</dbReference>
<reference evidence="3" key="1">
    <citation type="submission" date="2016-10" db="EMBL/GenBank/DDBJ databases">
        <authorList>
            <person name="Varghese N."/>
        </authorList>
    </citation>
    <scope>NUCLEOTIDE SEQUENCE [LARGE SCALE GENOMIC DNA]</scope>
    <source>
        <strain evidence="3">HL 19</strain>
    </source>
</reference>
<dbReference type="InterPro" id="IPR036653">
    <property type="entry name" value="CinA-like_C"/>
</dbReference>
<dbReference type="EMBL" id="FMUN01000006">
    <property type="protein sequence ID" value="SCY50846.1"/>
    <property type="molecule type" value="Genomic_DNA"/>
</dbReference>
<proteinExistence type="predicted"/>
<evidence type="ECO:0000313" key="2">
    <source>
        <dbReference type="EMBL" id="SCY50846.1"/>
    </source>
</evidence>
<dbReference type="Gene3D" id="3.90.950.20">
    <property type="entry name" value="CinA-like"/>
    <property type="match status" value="1"/>
</dbReference>
<keyword evidence="3" id="KW-1185">Reference proteome</keyword>
<dbReference type="SUPFAM" id="SSF142433">
    <property type="entry name" value="CinA-like"/>
    <property type="match status" value="1"/>
</dbReference>